<protein>
    <recommendedName>
        <fullName evidence="7">Cytochrome c domain-containing protein</fullName>
    </recommendedName>
</protein>
<keyword evidence="5 6" id="KW-0408">Iron</keyword>
<dbReference type="PROSITE" id="PS51007">
    <property type="entry name" value="CYTC"/>
    <property type="match status" value="1"/>
</dbReference>
<organism evidence="8 9">
    <name type="scientific">Sphingomonas panacis</name>
    <dbReference type="NCBI Taxonomy" id="1560345"/>
    <lineage>
        <taxon>Bacteria</taxon>
        <taxon>Pseudomonadati</taxon>
        <taxon>Pseudomonadota</taxon>
        <taxon>Alphaproteobacteria</taxon>
        <taxon>Sphingomonadales</taxon>
        <taxon>Sphingomonadaceae</taxon>
        <taxon>Sphingomonas</taxon>
    </lineage>
</organism>
<dbReference type="PANTHER" id="PTHR11961">
    <property type="entry name" value="CYTOCHROME C"/>
    <property type="match status" value="1"/>
</dbReference>
<keyword evidence="4" id="KW-0249">Electron transport</keyword>
<feature type="domain" description="Cytochrome c" evidence="7">
    <location>
        <begin position="38"/>
        <end position="139"/>
    </location>
</feature>
<keyword evidence="9" id="KW-1185">Reference proteome</keyword>
<gene>
    <name evidence="8" type="ORF">AWL63_17980</name>
</gene>
<dbReference type="GO" id="GO:0009055">
    <property type="term" value="F:electron transfer activity"/>
    <property type="evidence" value="ECO:0007669"/>
    <property type="project" value="InterPro"/>
</dbReference>
<dbReference type="Proteomes" id="UP000094256">
    <property type="component" value="Chromosome"/>
</dbReference>
<evidence type="ECO:0000256" key="1">
    <source>
        <dbReference type="ARBA" id="ARBA00022448"/>
    </source>
</evidence>
<dbReference type="InterPro" id="IPR002327">
    <property type="entry name" value="Cyt_c_1A/1B"/>
</dbReference>
<keyword evidence="3 6" id="KW-0479">Metal-binding</keyword>
<evidence type="ECO:0000256" key="2">
    <source>
        <dbReference type="ARBA" id="ARBA00022617"/>
    </source>
</evidence>
<evidence type="ECO:0000256" key="3">
    <source>
        <dbReference type="ARBA" id="ARBA00022723"/>
    </source>
</evidence>
<evidence type="ECO:0000259" key="7">
    <source>
        <dbReference type="PROSITE" id="PS51007"/>
    </source>
</evidence>
<evidence type="ECO:0000256" key="6">
    <source>
        <dbReference type="PROSITE-ProRule" id="PRU00433"/>
    </source>
</evidence>
<dbReference type="Pfam" id="PF00034">
    <property type="entry name" value="Cytochrom_C"/>
    <property type="match status" value="1"/>
</dbReference>
<dbReference type="InterPro" id="IPR009056">
    <property type="entry name" value="Cyt_c-like_dom"/>
</dbReference>
<dbReference type="GO" id="GO:0020037">
    <property type="term" value="F:heme binding"/>
    <property type="evidence" value="ECO:0007669"/>
    <property type="project" value="InterPro"/>
</dbReference>
<dbReference type="AlphaFoldDB" id="A0A1B3ZDP3"/>
<keyword evidence="1" id="KW-0813">Transport</keyword>
<dbReference type="STRING" id="1560345.AWL63_17980"/>
<dbReference type="PRINTS" id="PR00604">
    <property type="entry name" value="CYTCHRMECIAB"/>
</dbReference>
<dbReference type="RefSeq" id="WP_069206080.1">
    <property type="nucleotide sequence ID" value="NZ_CP014168.1"/>
</dbReference>
<name>A0A1B3ZDP3_9SPHN</name>
<evidence type="ECO:0000313" key="8">
    <source>
        <dbReference type="EMBL" id="AOH85545.1"/>
    </source>
</evidence>
<evidence type="ECO:0000256" key="4">
    <source>
        <dbReference type="ARBA" id="ARBA00022982"/>
    </source>
</evidence>
<dbReference type="OrthoDB" id="9805828at2"/>
<proteinExistence type="predicted"/>
<dbReference type="SUPFAM" id="SSF46626">
    <property type="entry name" value="Cytochrome c"/>
    <property type="match status" value="1"/>
</dbReference>
<reference evidence="8 9" key="1">
    <citation type="submission" date="2016-01" db="EMBL/GenBank/DDBJ databases">
        <title>Complete genome and mega plasmid sequence of Sphingomonas panacis DCY99 elicits systemic resistance in rice to Xanthomonas oryzae.</title>
        <authorList>
            <person name="Kim Y.J."/>
            <person name="Yang D.C."/>
            <person name="Sing P."/>
        </authorList>
    </citation>
    <scope>NUCLEOTIDE SEQUENCE [LARGE SCALE GENOMIC DNA]</scope>
    <source>
        <strain evidence="8 9">DCY99</strain>
    </source>
</reference>
<evidence type="ECO:0000313" key="9">
    <source>
        <dbReference type="Proteomes" id="UP000094256"/>
    </source>
</evidence>
<sequence>MIRTSILALTCCVAACAPAVKRDPHLSSAPLAARLAAADANSGAAVFSRCAACHTVTQGAGDRGGPALYGVVGRPVGHGSDRFNYTAALEAVGGVWTFERLDAWLTDPRHFAPGTNMMFAGLPDGMDRADVIRFLNENGSNLPLPAPPSPSNRPTR</sequence>
<dbReference type="GO" id="GO:0046872">
    <property type="term" value="F:metal ion binding"/>
    <property type="evidence" value="ECO:0007669"/>
    <property type="project" value="UniProtKB-KW"/>
</dbReference>
<evidence type="ECO:0000256" key="5">
    <source>
        <dbReference type="ARBA" id="ARBA00023004"/>
    </source>
</evidence>
<dbReference type="KEGG" id="span:AWL63_17980"/>
<dbReference type="EMBL" id="CP014168">
    <property type="protein sequence ID" value="AOH85545.1"/>
    <property type="molecule type" value="Genomic_DNA"/>
</dbReference>
<keyword evidence="2 6" id="KW-0349">Heme</keyword>
<accession>A0A1B3ZDP3</accession>
<dbReference type="InterPro" id="IPR036909">
    <property type="entry name" value="Cyt_c-like_dom_sf"/>
</dbReference>
<dbReference type="Gene3D" id="1.10.760.10">
    <property type="entry name" value="Cytochrome c-like domain"/>
    <property type="match status" value="1"/>
</dbReference>